<dbReference type="Pfam" id="PF13581">
    <property type="entry name" value="HATPase_c_2"/>
    <property type="match status" value="1"/>
</dbReference>
<dbReference type="SUPFAM" id="SSF55874">
    <property type="entry name" value="ATPase domain of HSP90 chaperone/DNA topoisomerase II/histidine kinase"/>
    <property type="match status" value="1"/>
</dbReference>
<dbReference type="InterPro" id="IPR003594">
    <property type="entry name" value="HATPase_dom"/>
</dbReference>
<dbReference type="InterPro" id="IPR036890">
    <property type="entry name" value="HATPase_C_sf"/>
</dbReference>
<protein>
    <submittedName>
        <fullName evidence="3">Anti-sigma B factor, putative</fullName>
    </submittedName>
</protein>
<keyword evidence="1" id="KW-0808">Transferase</keyword>
<keyword evidence="4" id="KW-1185">Reference proteome</keyword>
<evidence type="ECO:0000256" key="1">
    <source>
        <dbReference type="ARBA" id="ARBA00022527"/>
    </source>
</evidence>
<dbReference type="GO" id="GO:0004674">
    <property type="term" value="F:protein serine/threonine kinase activity"/>
    <property type="evidence" value="ECO:0007669"/>
    <property type="project" value="UniProtKB-KW"/>
</dbReference>
<keyword evidence="1" id="KW-0723">Serine/threonine-protein kinase</keyword>
<dbReference type="PANTHER" id="PTHR35526:SF3">
    <property type="entry name" value="ANTI-SIGMA-F FACTOR RSBW"/>
    <property type="match status" value="1"/>
</dbReference>
<dbReference type="EMBL" id="AOSK01000046">
    <property type="protein sequence ID" value="EYD76388.1"/>
    <property type="molecule type" value="Genomic_DNA"/>
</dbReference>
<dbReference type="STRING" id="442562.Rumeso_02052"/>
<dbReference type="PANTHER" id="PTHR35526">
    <property type="entry name" value="ANTI-SIGMA-F FACTOR RSBW-RELATED"/>
    <property type="match status" value="1"/>
</dbReference>
<dbReference type="CDD" id="cd16936">
    <property type="entry name" value="HATPase_RsbW-like"/>
    <property type="match status" value="1"/>
</dbReference>
<evidence type="ECO:0000313" key="4">
    <source>
        <dbReference type="Proteomes" id="UP000019666"/>
    </source>
</evidence>
<proteinExistence type="predicted"/>
<dbReference type="InterPro" id="IPR050267">
    <property type="entry name" value="Anti-sigma-factor_SerPK"/>
</dbReference>
<evidence type="ECO:0000259" key="2">
    <source>
        <dbReference type="Pfam" id="PF13581"/>
    </source>
</evidence>
<dbReference type="Gene3D" id="3.30.565.10">
    <property type="entry name" value="Histidine kinase-like ATPase, C-terminal domain"/>
    <property type="match status" value="1"/>
</dbReference>
<accession>A0A017HQD3</accession>
<organism evidence="3 4">
    <name type="scientific">Rubellimicrobium mesophilum DSM 19309</name>
    <dbReference type="NCBI Taxonomy" id="442562"/>
    <lineage>
        <taxon>Bacteria</taxon>
        <taxon>Pseudomonadati</taxon>
        <taxon>Pseudomonadota</taxon>
        <taxon>Alphaproteobacteria</taxon>
        <taxon>Rhodobacterales</taxon>
        <taxon>Roseobacteraceae</taxon>
        <taxon>Rubellimicrobium</taxon>
    </lineage>
</organism>
<evidence type="ECO:0000313" key="3">
    <source>
        <dbReference type="EMBL" id="EYD76388.1"/>
    </source>
</evidence>
<dbReference type="HOGENOM" id="CLU_090336_24_0_5"/>
<keyword evidence="1" id="KW-0418">Kinase</keyword>
<feature type="domain" description="Histidine kinase/HSP90-like ATPase" evidence="2">
    <location>
        <begin position="12"/>
        <end position="125"/>
    </location>
</feature>
<gene>
    <name evidence="3" type="ORF">Rumeso_02052</name>
</gene>
<comment type="caution">
    <text evidence="3">The sequence shown here is derived from an EMBL/GenBank/DDBJ whole genome shotgun (WGS) entry which is preliminary data.</text>
</comment>
<sequence>MDDIGPISEAIRLLAEPELGAEGAGDIELALVEAATNVVRHGYGPEGGPIRIEAATGNHGVRVTIFDWGRPIPGEVLANARLSRFDFDPMDLLEIPEGGMGLSIIATIMDEVTYRSDQGQNILTLLRRVRT</sequence>
<name>A0A017HQD3_9RHOB</name>
<reference evidence="3 4" key="1">
    <citation type="submission" date="2013-02" db="EMBL/GenBank/DDBJ databases">
        <authorList>
            <person name="Fiebig A."/>
            <person name="Goeker M."/>
            <person name="Klenk H.-P.P."/>
        </authorList>
    </citation>
    <scope>NUCLEOTIDE SEQUENCE [LARGE SCALE GENOMIC DNA]</scope>
    <source>
        <strain evidence="3 4">DSM 19309</strain>
    </source>
</reference>
<dbReference type="Proteomes" id="UP000019666">
    <property type="component" value="Unassembled WGS sequence"/>
</dbReference>
<dbReference type="AlphaFoldDB" id="A0A017HQD3"/>